<reference evidence="2" key="1">
    <citation type="submission" date="2018-05" db="EMBL/GenBank/DDBJ databases">
        <authorList>
            <person name="Lanie J.A."/>
            <person name="Ng W.-L."/>
            <person name="Kazmierczak K.M."/>
            <person name="Andrzejewski T.M."/>
            <person name="Davidsen T.M."/>
            <person name="Wayne K.J."/>
            <person name="Tettelin H."/>
            <person name="Glass J.I."/>
            <person name="Rusch D."/>
            <person name="Podicherti R."/>
            <person name="Tsui H.-C.T."/>
            <person name="Winkler M.E."/>
        </authorList>
    </citation>
    <scope>NUCLEOTIDE SEQUENCE</scope>
</reference>
<accession>A0A381VD56</accession>
<dbReference type="PANTHER" id="PTHR30290:SF62">
    <property type="entry name" value="OLIGOPEPTIDE ABC TRANSPORTER, PERIPLASMIC OLIGOPEPTIDE-BINDING PROTEIN"/>
    <property type="match status" value="1"/>
</dbReference>
<name>A0A381VD56_9ZZZZ</name>
<dbReference type="Gene3D" id="3.40.190.10">
    <property type="entry name" value="Periplasmic binding protein-like II"/>
    <property type="match status" value="1"/>
</dbReference>
<sequence>MPEVPFLVEHVSAGTLPPVADRIPQQPLTVDLAALGREPGQHGGEIDILMARGKDTRMMTVYGYARLIGYNPNMALQPDILGSVENEENKAFTLHLRAGHRWSDGHPFTSADFRYYWEDMALNEMLSPFGPPEKLVVNGKPARVEILDELTVRYSWDEPNPYFLPALAGARPLYIYAPAHYLKQFHASYQDEAKLNEEVEFAGVRNWAGLHTRYGHQYKFDNPDLPTLQPWINTTHPPSERFVFERNPYFHRVDTNGLQLPYIDRVLVNIGSAGLIPAKAGAGESDLQARYLRLDNYPFLVEGGERNGFNVHLWKRGVGSQMALYPNLNSVNPAWRALVRDIRFRRALSLAIDREEINQVVYFGLVAASANTVLPESPLFREDYQQAWSEFDLDTANALLDEIGLTERDTDGLRLMSDGRALEIVIQSAGESTEQSDILELIHDTWLQLGIKIHTKPSQREVFRERVYSGEAMMAVWHGYDNGLPTADTPPDEFVPMHQDQLQWPVWGQHYETSGLTGETPDLAPVQRLLELAEAWRLAGSSAEKEDAWHEILKIHAEQVYSIGTVSGVPQPVVVSNRLHNVPPEALYAWAPCSYFGMYWPDTFWLTP</sequence>
<dbReference type="SUPFAM" id="SSF53850">
    <property type="entry name" value="Periplasmic binding protein-like II"/>
    <property type="match status" value="1"/>
</dbReference>
<dbReference type="GO" id="GO:1904680">
    <property type="term" value="F:peptide transmembrane transporter activity"/>
    <property type="evidence" value="ECO:0007669"/>
    <property type="project" value="TreeGrafter"/>
</dbReference>
<dbReference type="GO" id="GO:0015833">
    <property type="term" value="P:peptide transport"/>
    <property type="evidence" value="ECO:0007669"/>
    <property type="project" value="TreeGrafter"/>
</dbReference>
<dbReference type="Pfam" id="PF00496">
    <property type="entry name" value="SBP_bac_5"/>
    <property type="match status" value="1"/>
</dbReference>
<dbReference type="InterPro" id="IPR000914">
    <property type="entry name" value="SBP_5_dom"/>
</dbReference>
<dbReference type="InterPro" id="IPR039424">
    <property type="entry name" value="SBP_5"/>
</dbReference>
<dbReference type="EMBL" id="UINC01008373">
    <property type="protein sequence ID" value="SVA37698.1"/>
    <property type="molecule type" value="Genomic_DNA"/>
</dbReference>
<protein>
    <recommendedName>
        <fullName evidence="1">Solute-binding protein family 5 domain-containing protein</fullName>
    </recommendedName>
</protein>
<dbReference type="AlphaFoldDB" id="A0A381VD56"/>
<gene>
    <name evidence="2" type="ORF">METZ01_LOCUS90552</name>
</gene>
<organism evidence="2">
    <name type="scientific">marine metagenome</name>
    <dbReference type="NCBI Taxonomy" id="408172"/>
    <lineage>
        <taxon>unclassified sequences</taxon>
        <taxon>metagenomes</taxon>
        <taxon>ecological metagenomes</taxon>
    </lineage>
</organism>
<feature type="domain" description="Solute-binding protein family 5" evidence="1">
    <location>
        <begin position="76"/>
        <end position="489"/>
    </location>
</feature>
<dbReference type="PANTHER" id="PTHR30290">
    <property type="entry name" value="PERIPLASMIC BINDING COMPONENT OF ABC TRANSPORTER"/>
    <property type="match status" value="1"/>
</dbReference>
<evidence type="ECO:0000259" key="1">
    <source>
        <dbReference type="Pfam" id="PF00496"/>
    </source>
</evidence>
<evidence type="ECO:0000313" key="2">
    <source>
        <dbReference type="EMBL" id="SVA37698.1"/>
    </source>
</evidence>
<proteinExistence type="predicted"/>
<dbReference type="Gene3D" id="3.10.105.10">
    <property type="entry name" value="Dipeptide-binding Protein, Domain 3"/>
    <property type="match status" value="1"/>
</dbReference>
<dbReference type="CDD" id="cd08500">
    <property type="entry name" value="PBP2_NikA_DppA_OppA_like_4"/>
    <property type="match status" value="1"/>
</dbReference>